<sequence>MKKAFTMIELIFVIVVIGVLAAIAIPRISATRDDAVLVKSMAEIRTAIEEINAYYISQGKLALDTTNNKVKFKEMTNAGVVDSSGDLGIFAKNERCISLKFFAADQSCLGVDISEQGLCKKLWEAPEFKRFSQTMIKPAQGALPAHISFSAVRIVF</sequence>
<evidence type="ECO:0008006" key="3">
    <source>
        <dbReference type="Google" id="ProtNLM"/>
    </source>
</evidence>
<name>A0A1Y5MFT7_9BACT</name>
<reference evidence="1 2" key="1">
    <citation type="submission" date="2017-04" db="EMBL/GenBank/DDBJ databases">
        <title>Complete genome of Campylobacter concisus ATCC 33237T and draft genomes for an additional eight well characterized C. concisus strains.</title>
        <authorList>
            <person name="Cornelius A.J."/>
            <person name="Miller W.G."/>
            <person name="Lastovica A.J."/>
            <person name="On S.L."/>
            <person name="French N.P."/>
            <person name="Vandenberg O."/>
            <person name="Biggs P.J."/>
        </authorList>
    </citation>
    <scope>NUCLEOTIDE SEQUENCE [LARGE SCALE GENOMIC DNA]</scope>
    <source>
        <strain evidence="1 2">CCUG 19995</strain>
    </source>
</reference>
<dbReference type="EMBL" id="NDYN01000006">
    <property type="protein sequence ID" value="OUT07450.1"/>
    <property type="molecule type" value="Genomic_DNA"/>
</dbReference>
<proteinExistence type="predicted"/>
<dbReference type="RefSeq" id="WP_087583422.1">
    <property type="nucleotide sequence ID" value="NZ_NDYN01000006.1"/>
</dbReference>
<dbReference type="SUPFAM" id="SSF54523">
    <property type="entry name" value="Pili subunits"/>
    <property type="match status" value="1"/>
</dbReference>
<gene>
    <name evidence="1" type="ORF">B9N65_07485</name>
</gene>
<evidence type="ECO:0000313" key="2">
    <source>
        <dbReference type="Proteomes" id="UP000196317"/>
    </source>
</evidence>
<dbReference type="Pfam" id="PF07963">
    <property type="entry name" value="N_methyl"/>
    <property type="match status" value="1"/>
</dbReference>
<evidence type="ECO:0000313" key="1">
    <source>
        <dbReference type="EMBL" id="OUT07450.1"/>
    </source>
</evidence>
<comment type="caution">
    <text evidence="1">The sequence shown here is derived from an EMBL/GenBank/DDBJ whole genome shotgun (WGS) entry which is preliminary data.</text>
</comment>
<organism evidence="1 2">
    <name type="scientific">Campylobacter concisus</name>
    <dbReference type="NCBI Taxonomy" id="199"/>
    <lineage>
        <taxon>Bacteria</taxon>
        <taxon>Pseudomonadati</taxon>
        <taxon>Campylobacterota</taxon>
        <taxon>Epsilonproteobacteria</taxon>
        <taxon>Campylobacterales</taxon>
        <taxon>Campylobacteraceae</taxon>
        <taxon>Campylobacter</taxon>
    </lineage>
</organism>
<protein>
    <recommendedName>
        <fullName evidence="3">Prepilin-type cleavage/methylation domain-containing protein</fullName>
    </recommendedName>
</protein>
<dbReference type="AlphaFoldDB" id="A0A1Y5MFT7"/>
<dbReference type="NCBIfam" id="TIGR02532">
    <property type="entry name" value="IV_pilin_GFxxxE"/>
    <property type="match status" value="1"/>
</dbReference>
<dbReference type="InterPro" id="IPR012902">
    <property type="entry name" value="N_methyl_site"/>
</dbReference>
<accession>A0A1Y5MFT7</accession>
<dbReference type="InterPro" id="IPR045584">
    <property type="entry name" value="Pilin-like"/>
</dbReference>
<dbReference type="Proteomes" id="UP000196317">
    <property type="component" value="Unassembled WGS sequence"/>
</dbReference>
<dbReference type="Gene3D" id="3.30.700.10">
    <property type="entry name" value="Glycoprotein, Type 4 Pilin"/>
    <property type="match status" value="1"/>
</dbReference>